<feature type="transmembrane region" description="Helical" evidence="5">
    <location>
        <begin position="20"/>
        <end position="42"/>
    </location>
</feature>
<evidence type="ECO:0000256" key="4">
    <source>
        <dbReference type="ARBA" id="ARBA00023136"/>
    </source>
</evidence>
<accession>A0ABW3MEL6</accession>
<evidence type="ECO:0000256" key="2">
    <source>
        <dbReference type="ARBA" id="ARBA00022692"/>
    </source>
</evidence>
<dbReference type="InterPro" id="IPR035906">
    <property type="entry name" value="MetI-like_sf"/>
</dbReference>
<evidence type="ECO:0000256" key="3">
    <source>
        <dbReference type="ARBA" id="ARBA00022989"/>
    </source>
</evidence>
<sequence>GGSTTLPVLLYLKGIAGSHFGAAAAIAMFMLLILIIVTARYIQLLVRSREAELS</sequence>
<dbReference type="EMBL" id="JBHTIS010001588">
    <property type="protein sequence ID" value="MFD1048427.1"/>
    <property type="molecule type" value="Genomic_DNA"/>
</dbReference>
<dbReference type="SUPFAM" id="SSF161098">
    <property type="entry name" value="MetI-like"/>
    <property type="match status" value="1"/>
</dbReference>
<organism evidence="6 7">
    <name type="scientific">Kibdelosporangium lantanae</name>
    <dbReference type="NCBI Taxonomy" id="1497396"/>
    <lineage>
        <taxon>Bacteria</taxon>
        <taxon>Bacillati</taxon>
        <taxon>Actinomycetota</taxon>
        <taxon>Actinomycetes</taxon>
        <taxon>Pseudonocardiales</taxon>
        <taxon>Pseudonocardiaceae</taxon>
        <taxon>Kibdelosporangium</taxon>
    </lineage>
</organism>
<gene>
    <name evidence="6" type="ORF">ACFQ1S_24290</name>
</gene>
<feature type="non-terminal residue" evidence="6">
    <location>
        <position position="1"/>
    </location>
</feature>
<evidence type="ECO:0000256" key="1">
    <source>
        <dbReference type="ARBA" id="ARBA00004141"/>
    </source>
</evidence>
<keyword evidence="2 5" id="KW-0812">Transmembrane</keyword>
<keyword evidence="4 5" id="KW-0472">Membrane</keyword>
<dbReference type="Proteomes" id="UP001597045">
    <property type="component" value="Unassembled WGS sequence"/>
</dbReference>
<comment type="caution">
    <text evidence="6">The sequence shown here is derived from an EMBL/GenBank/DDBJ whole genome shotgun (WGS) entry which is preliminary data.</text>
</comment>
<evidence type="ECO:0000256" key="5">
    <source>
        <dbReference type="SAM" id="Phobius"/>
    </source>
</evidence>
<comment type="subcellular location">
    <subcellularLocation>
        <location evidence="1">Membrane</location>
        <topology evidence="1">Multi-pass membrane protein</topology>
    </subcellularLocation>
</comment>
<evidence type="ECO:0000313" key="6">
    <source>
        <dbReference type="EMBL" id="MFD1048427.1"/>
    </source>
</evidence>
<keyword evidence="3 5" id="KW-1133">Transmembrane helix</keyword>
<evidence type="ECO:0000313" key="7">
    <source>
        <dbReference type="Proteomes" id="UP001597045"/>
    </source>
</evidence>
<protein>
    <submittedName>
        <fullName evidence="6">Sugar ABC transporter permease</fullName>
    </submittedName>
</protein>
<name>A0ABW3MEL6_9PSEU</name>
<reference evidence="7" key="1">
    <citation type="journal article" date="2019" name="Int. J. Syst. Evol. Microbiol.">
        <title>The Global Catalogue of Microorganisms (GCM) 10K type strain sequencing project: providing services to taxonomists for standard genome sequencing and annotation.</title>
        <authorList>
            <consortium name="The Broad Institute Genomics Platform"/>
            <consortium name="The Broad Institute Genome Sequencing Center for Infectious Disease"/>
            <person name="Wu L."/>
            <person name="Ma J."/>
        </authorList>
    </citation>
    <scope>NUCLEOTIDE SEQUENCE [LARGE SCALE GENOMIC DNA]</scope>
    <source>
        <strain evidence="7">JCM 31486</strain>
    </source>
</reference>
<keyword evidence="7" id="KW-1185">Reference proteome</keyword>
<proteinExistence type="predicted"/>